<dbReference type="EMBL" id="LAVV01012172">
    <property type="protein sequence ID" value="KNZ46949.1"/>
    <property type="molecule type" value="Genomic_DNA"/>
</dbReference>
<keyword evidence="3" id="KW-1185">Reference proteome</keyword>
<dbReference type="OrthoDB" id="3205825at2759"/>
<reference evidence="2 3" key="1">
    <citation type="submission" date="2015-08" db="EMBL/GenBank/DDBJ databases">
        <title>Next Generation Sequencing and Analysis of the Genome of Puccinia sorghi L Schw, the Causal Agent of Maize Common Rust.</title>
        <authorList>
            <person name="Rochi L."/>
            <person name="Burguener G."/>
            <person name="Darino M."/>
            <person name="Turjanski A."/>
            <person name="Kreff E."/>
            <person name="Dieguez M.J."/>
            <person name="Sacco F."/>
        </authorList>
    </citation>
    <scope>NUCLEOTIDE SEQUENCE [LARGE SCALE GENOMIC DNA]</scope>
    <source>
        <strain evidence="2 3">RO10H11247</strain>
    </source>
</reference>
<sequence length="531" mass="58901">MLTNGQIFTADVYANSQPMLMSRFSSSLMGRATLPKRHTTTISISRKWTAAEFQLVGVVFGITLGFGYFVICHASRQARKLNTFTVLVWLGICSNLTSACLTFLFASGVINASVPYYLFTIHLFDPNLLFLYIIGAIQVSWDMNADCLRLLHVISSTASLRSWSSDNPGVVKPCAPESIEMGDLDLVLILDGGCGELHLHQEFYPNDNRLTKKDGLKSSSPFGFRRVFASRPTLSPSTRCGIVSCEWRLICLLTNASLNITFIYSVKKTLVANGLIKYNKVLRFNAKILALSLVLVRPQALIIRIPFHDVPLVSNTGYGAHTALQVSTKHSISNRPIQTDFLSAYSFLFSLLYISFFPLSTMVKLETVSVFFFSLDSTATRRLGFAQFLLRIIRESTFAASPGYPTTFDGIETPRTCVFSDEEGTSKIKKLRSSRNLLDMWKLPQIDTTPGGFGCPRTETLQLDQAGVPGGGMFFHVDDKLNSSSQFGTFFPFPTAASPSDIESDDWAHSRLSSGCSIETDLTVELWHRGF</sequence>
<comment type="caution">
    <text evidence="2">The sequence shown here is derived from an EMBL/GenBank/DDBJ whole genome shotgun (WGS) entry which is preliminary data.</text>
</comment>
<dbReference type="PANTHER" id="PTHR35179">
    <property type="entry name" value="PROTEIN CBG02620"/>
    <property type="match status" value="1"/>
</dbReference>
<feature type="transmembrane region" description="Helical" evidence="1">
    <location>
        <begin position="86"/>
        <end position="110"/>
    </location>
</feature>
<dbReference type="AlphaFoldDB" id="A0A0L6UEH8"/>
<accession>A0A0L6UEH8</accession>
<gene>
    <name evidence="2" type="ORF">VP01_680g10</name>
</gene>
<dbReference type="VEuPathDB" id="FungiDB:VP01_680g10"/>
<proteinExistence type="predicted"/>
<keyword evidence="1" id="KW-0472">Membrane</keyword>
<evidence type="ECO:0000313" key="3">
    <source>
        <dbReference type="Proteomes" id="UP000037035"/>
    </source>
</evidence>
<evidence type="ECO:0000256" key="1">
    <source>
        <dbReference type="SAM" id="Phobius"/>
    </source>
</evidence>
<organism evidence="2 3">
    <name type="scientific">Puccinia sorghi</name>
    <dbReference type="NCBI Taxonomy" id="27349"/>
    <lineage>
        <taxon>Eukaryota</taxon>
        <taxon>Fungi</taxon>
        <taxon>Dikarya</taxon>
        <taxon>Basidiomycota</taxon>
        <taxon>Pucciniomycotina</taxon>
        <taxon>Pucciniomycetes</taxon>
        <taxon>Pucciniales</taxon>
        <taxon>Pucciniaceae</taxon>
        <taxon>Puccinia</taxon>
    </lineage>
</organism>
<keyword evidence="1" id="KW-0812">Transmembrane</keyword>
<protein>
    <submittedName>
        <fullName evidence="2">Uncharacterized protein</fullName>
    </submittedName>
</protein>
<dbReference type="PANTHER" id="PTHR35179:SF2">
    <property type="entry name" value="START DOMAIN-CONTAINING PROTEIN"/>
    <property type="match status" value="1"/>
</dbReference>
<feature type="transmembrane region" description="Helical" evidence="1">
    <location>
        <begin position="53"/>
        <end position="74"/>
    </location>
</feature>
<evidence type="ECO:0000313" key="2">
    <source>
        <dbReference type="EMBL" id="KNZ46949.1"/>
    </source>
</evidence>
<feature type="transmembrane region" description="Helical" evidence="1">
    <location>
        <begin position="116"/>
        <end position="134"/>
    </location>
</feature>
<name>A0A0L6UEH8_9BASI</name>
<feature type="transmembrane region" description="Helical" evidence="1">
    <location>
        <begin position="341"/>
        <end position="359"/>
    </location>
</feature>
<keyword evidence="1" id="KW-1133">Transmembrane helix</keyword>
<dbReference type="Proteomes" id="UP000037035">
    <property type="component" value="Unassembled WGS sequence"/>
</dbReference>